<dbReference type="SMART" id="SM00448">
    <property type="entry name" value="REC"/>
    <property type="match status" value="1"/>
</dbReference>
<evidence type="ECO:0000259" key="4">
    <source>
        <dbReference type="PROSITE" id="PS51832"/>
    </source>
</evidence>
<dbReference type="RefSeq" id="WP_138151284.1">
    <property type="nucleotide sequence ID" value="NZ_CBDDKQ010000002.1"/>
</dbReference>
<dbReference type="Gene3D" id="1.10.3210.10">
    <property type="entry name" value="Hypothetical protein af1432"/>
    <property type="match status" value="1"/>
</dbReference>
<dbReference type="AlphaFoldDB" id="A0A5R8Y5V8"/>
<organism evidence="5 6">
    <name type="scientific">Arcobacter arenosus</name>
    <dbReference type="NCBI Taxonomy" id="2576037"/>
    <lineage>
        <taxon>Bacteria</taxon>
        <taxon>Pseudomonadati</taxon>
        <taxon>Campylobacterota</taxon>
        <taxon>Epsilonproteobacteria</taxon>
        <taxon>Campylobacterales</taxon>
        <taxon>Arcobacteraceae</taxon>
        <taxon>Arcobacter</taxon>
    </lineage>
</organism>
<dbReference type="PANTHER" id="PTHR45228">
    <property type="entry name" value="CYCLIC DI-GMP PHOSPHODIESTERASE TM_0186-RELATED"/>
    <property type="match status" value="1"/>
</dbReference>
<evidence type="ECO:0000259" key="3">
    <source>
        <dbReference type="PROSITE" id="PS50110"/>
    </source>
</evidence>
<dbReference type="InterPro" id="IPR037522">
    <property type="entry name" value="HD_GYP_dom"/>
</dbReference>
<dbReference type="InterPro" id="IPR003607">
    <property type="entry name" value="HD/PDEase_dom"/>
</dbReference>
<accession>A0A5R8Y5V8</accession>
<dbReference type="EMBL" id="VANU01000001">
    <property type="protein sequence ID" value="TLP40882.1"/>
    <property type="molecule type" value="Genomic_DNA"/>
</dbReference>
<dbReference type="InterPro" id="IPR011006">
    <property type="entry name" value="CheY-like_superfamily"/>
</dbReference>
<dbReference type="Gene3D" id="3.40.50.2300">
    <property type="match status" value="1"/>
</dbReference>
<dbReference type="GO" id="GO:0009214">
    <property type="term" value="P:cyclic nucleotide catabolic process"/>
    <property type="evidence" value="ECO:0007669"/>
    <property type="project" value="UniProtKB-ARBA"/>
</dbReference>
<dbReference type="GO" id="GO:0000160">
    <property type="term" value="P:phosphorelay signal transduction system"/>
    <property type="evidence" value="ECO:0007669"/>
    <property type="project" value="InterPro"/>
</dbReference>
<dbReference type="OrthoDB" id="9781223at2"/>
<dbReference type="SMART" id="SM00471">
    <property type="entry name" value="HDc"/>
    <property type="match status" value="1"/>
</dbReference>
<dbReference type="PANTHER" id="PTHR45228:SF1">
    <property type="entry name" value="CYCLIC DI-GMP PHOSPHODIESTERASE TM_0186"/>
    <property type="match status" value="1"/>
</dbReference>
<dbReference type="PROSITE" id="PS51832">
    <property type="entry name" value="HD_GYP"/>
    <property type="match status" value="1"/>
</dbReference>
<sequence>MNFQNMQIVSVDDNENNLFLIESICQDMNLNIKSFSQPLDALLYSLKNNVDLIITDYMMPELDGLEFIEEFRKQKKNIPIIMITAAGDDEKIHKKAFELGVNDFLSKPINATLFEARVINLLTNHKNRILLEDRAKHLESEVLKATEVLIKREHETLRILGKTAEYKDPETASHVARVAHYSRMLAREYGLSEKDQDIIFYAAPFHDLGKVGIEDKILLKPGKLDFDEFETMKTHAQIGYEILKDSQSEYLKAGAIIAITHHEKFDGSGYPNKISGEAIHIYGRIVAVVDVFDALTSHRPYKKAWSFEDALNLLREEKGKHFDPKIIELFEKNIDEVNEIYNSFKEEL</sequence>
<comment type="caution">
    <text evidence="5">The sequence shown here is derived from an EMBL/GenBank/DDBJ whole genome shotgun (WGS) entry which is preliminary data.</text>
</comment>
<dbReference type="SUPFAM" id="SSF109604">
    <property type="entry name" value="HD-domain/PDEase-like"/>
    <property type="match status" value="1"/>
</dbReference>
<keyword evidence="1" id="KW-0378">Hydrolase</keyword>
<name>A0A5R8Y5V8_9BACT</name>
<evidence type="ECO:0000313" key="5">
    <source>
        <dbReference type="EMBL" id="TLP40882.1"/>
    </source>
</evidence>
<evidence type="ECO:0000256" key="1">
    <source>
        <dbReference type="ARBA" id="ARBA00022801"/>
    </source>
</evidence>
<feature type="domain" description="HD-GYP" evidence="4">
    <location>
        <begin position="149"/>
        <end position="346"/>
    </location>
</feature>
<dbReference type="Pfam" id="PF00072">
    <property type="entry name" value="Response_reg"/>
    <property type="match status" value="1"/>
</dbReference>
<dbReference type="Proteomes" id="UP000308901">
    <property type="component" value="Unassembled WGS sequence"/>
</dbReference>
<dbReference type="PROSITE" id="PS50110">
    <property type="entry name" value="RESPONSE_REGULATORY"/>
    <property type="match status" value="1"/>
</dbReference>
<feature type="domain" description="Response regulatory" evidence="3">
    <location>
        <begin position="7"/>
        <end position="122"/>
    </location>
</feature>
<evidence type="ECO:0000256" key="2">
    <source>
        <dbReference type="PROSITE-ProRule" id="PRU00169"/>
    </source>
</evidence>
<proteinExistence type="predicted"/>
<gene>
    <name evidence="5" type="ORF">FDK22_02365</name>
</gene>
<dbReference type="SUPFAM" id="SSF52172">
    <property type="entry name" value="CheY-like"/>
    <property type="match status" value="1"/>
</dbReference>
<keyword evidence="2" id="KW-0597">Phosphoprotein</keyword>
<evidence type="ECO:0000313" key="6">
    <source>
        <dbReference type="Proteomes" id="UP000308901"/>
    </source>
</evidence>
<dbReference type="FunFam" id="1.10.3210.10:FF:000018">
    <property type="entry name" value="Two-component system response regulator"/>
    <property type="match status" value="1"/>
</dbReference>
<dbReference type="InterPro" id="IPR052020">
    <property type="entry name" value="Cyclic_di-GMP/3'3'-cGAMP_PDE"/>
</dbReference>
<feature type="modified residue" description="4-aspartylphosphate" evidence="2">
    <location>
        <position position="56"/>
    </location>
</feature>
<dbReference type="Pfam" id="PF13487">
    <property type="entry name" value="HD_5"/>
    <property type="match status" value="1"/>
</dbReference>
<reference evidence="5 6" key="1">
    <citation type="submission" date="2019-05" db="EMBL/GenBank/DDBJ databases">
        <title>Arcobacter sp. nov., isolated from sea sediment.</title>
        <authorList>
            <person name="Kim W."/>
        </authorList>
    </citation>
    <scope>NUCLEOTIDE SEQUENCE [LARGE SCALE GENOMIC DNA]</scope>
    <source>
        <strain evidence="5 6">CAU 1517</strain>
    </source>
</reference>
<protein>
    <submittedName>
        <fullName evidence="5">Response regulator</fullName>
    </submittedName>
</protein>
<keyword evidence="6" id="KW-1185">Reference proteome</keyword>
<dbReference type="InterPro" id="IPR001789">
    <property type="entry name" value="Sig_transdc_resp-reg_receiver"/>
</dbReference>
<dbReference type="CDD" id="cd00077">
    <property type="entry name" value="HDc"/>
    <property type="match status" value="1"/>
</dbReference>
<dbReference type="GO" id="GO:0004112">
    <property type="term" value="F:cyclic-nucleotide phosphodiesterase activity"/>
    <property type="evidence" value="ECO:0007669"/>
    <property type="project" value="UniProtKB-ARBA"/>
</dbReference>